<evidence type="ECO:0000313" key="1">
    <source>
        <dbReference type="EMBL" id="MBB6126340.1"/>
    </source>
</evidence>
<gene>
    <name evidence="1" type="ORF">HDF22_000441</name>
</gene>
<dbReference type="AlphaFoldDB" id="A0A841J6H6"/>
<accession>A0A841J6H6</accession>
<comment type="caution">
    <text evidence="1">The sequence shown here is derived from an EMBL/GenBank/DDBJ whole genome shotgun (WGS) entry which is preliminary data.</text>
</comment>
<protein>
    <submittedName>
        <fullName evidence="1">Uncharacterized protein</fullName>
    </submittedName>
</protein>
<reference evidence="1 2" key="1">
    <citation type="submission" date="2020-08" db="EMBL/GenBank/DDBJ databases">
        <title>Genomic Encyclopedia of Type Strains, Phase IV (KMG-V): Genome sequencing to study the core and pangenomes of soil and plant-associated prokaryotes.</title>
        <authorList>
            <person name="Whitman W."/>
        </authorList>
    </citation>
    <scope>NUCLEOTIDE SEQUENCE [LARGE SCALE GENOMIC DNA]</scope>
    <source>
        <strain evidence="1 2">MP601</strain>
    </source>
</reference>
<evidence type="ECO:0000313" key="2">
    <source>
        <dbReference type="Proteomes" id="UP000548326"/>
    </source>
</evidence>
<dbReference type="Proteomes" id="UP000548326">
    <property type="component" value="Unassembled WGS sequence"/>
</dbReference>
<dbReference type="RefSeq" id="WP_183585337.1">
    <property type="nucleotide sequence ID" value="NZ_JACHCA010000001.1"/>
</dbReference>
<organism evidence="1 2">
    <name type="scientific">Mucilaginibacter lappiensis</name>
    <dbReference type="NCBI Taxonomy" id="354630"/>
    <lineage>
        <taxon>Bacteria</taxon>
        <taxon>Pseudomonadati</taxon>
        <taxon>Bacteroidota</taxon>
        <taxon>Sphingobacteriia</taxon>
        <taxon>Sphingobacteriales</taxon>
        <taxon>Sphingobacteriaceae</taxon>
        <taxon>Mucilaginibacter</taxon>
    </lineage>
</organism>
<dbReference type="EMBL" id="JACHCA010000001">
    <property type="protein sequence ID" value="MBB6126340.1"/>
    <property type="molecule type" value="Genomic_DNA"/>
</dbReference>
<sequence length="63" mass="6644">MGKNLISFFTIGFSLIGTIVSAQNMVGVNPQTGASTVNIPVYTTSAGQMALPVSYMQVICIFL</sequence>
<name>A0A841J6H6_9SPHI</name>
<proteinExistence type="predicted"/>